<feature type="region of interest" description="Disordered" evidence="1">
    <location>
        <begin position="1"/>
        <end position="52"/>
    </location>
</feature>
<evidence type="ECO:0000313" key="3">
    <source>
        <dbReference type="Proteomes" id="UP001387293"/>
    </source>
</evidence>
<sequence length="111" mass="12281">ILSPQPNLPKRPARRKAGGPFCVAPPWIRPDRPKQTKPATRTKIKSSPQNQIKKTAARLQVGGPLRIRITVECRSNPVQARKRGDPDAADKNQISEDMEGWPGSRSIGRQA</sequence>
<keyword evidence="3" id="KW-1185">Reference proteome</keyword>
<feature type="region of interest" description="Disordered" evidence="1">
    <location>
        <begin position="76"/>
        <end position="111"/>
    </location>
</feature>
<feature type="non-terminal residue" evidence="2">
    <location>
        <position position="1"/>
    </location>
</feature>
<evidence type="ECO:0000256" key="1">
    <source>
        <dbReference type="SAM" id="MobiDB-lite"/>
    </source>
</evidence>
<accession>A0ABU8L8G1</accession>
<dbReference type="EMBL" id="JAPYKS010000072">
    <property type="protein sequence ID" value="MEI9413254.1"/>
    <property type="molecule type" value="Genomic_DNA"/>
</dbReference>
<dbReference type="Proteomes" id="UP001387293">
    <property type="component" value="Unassembled WGS sequence"/>
</dbReference>
<gene>
    <name evidence="2" type="ORF">O7A60_31665</name>
</gene>
<reference evidence="2 3" key="1">
    <citation type="submission" date="2022-12" db="EMBL/GenBank/DDBJ databases">
        <authorList>
            <person name="Muema E."/>
        </authorList>
    </citation>
    <scope>NUCLEOTIDE SEQUENCE [LARGE SCALE GENOMIC DNA]</scope>
    <source>
        <strain evidence="3">1326</strain>
    </source>
</reference>
<protein>
    <submittedName>
        <fullName evidence="2">Uncharacterized protein</fullName>
    </submittedName>
</protein>
<feature type="compositionally biased region" description="Basic and acidic residues" evidence="1">
    <location>
        <begin position="82"/>
        <end position="94"/>
    </location>
</feature>
<proteinExistence type="predicted"/>
<evidence type="ECO:0000313" key="2">
    <source>
        <dbReference type="EMBL" id="MEI9413254.1"/>
    </source>
</evidence>
<organism evidence="2 3">
    <name type="scientific">Mesorhizobium salmacidum</name>
    <dbReference type="NCBI Taxonomy" id="3015171"/>
    <lineage>
        <taxon>Bacteria</taxon>
        <taxon>Pseudomonadati</taxon>
        <taxon>Pseudomonadota</taxon>
        <taxon>Alphaproteobacteria</taxon>
        <taxon>Hyphomicrobiales</taxon>
        <taxon>Phyllobacteriaceae</taxon>
        <taxon>Mesorhizobium</taxon>
    </lineage>
</organism>
<name>A0ABU8L8G1_9HYPH</name>
<dbReference type="RefSeq" id="WP_337109568.1">
    <property type="nucleotide sequence ID" value="NZ_JAPYKS010000072.1"/>
</dbReference>
<comment type="caution">
    <text evidence="2">The sequence shown here is derived from an EMBL/GenBank/DDBJ whole genome shotgun (WGS) entry which is preliminary data.</text>
</comment>